<dbReference type="Proteomes" id="UP000774326">
    <property type="component" value="Unassembled WGS sequence"/>
</dbReference>
<comment type="caution">
    <text evidence="1">The sequence shown here is derived from an EMBL/GenBank/DDBJ whole genome shotgun (WGS) entry which is preliminary data.</text>
</comment>
<organism evidence="1 2">
    <name type="scientific">Wickerhamomyces pijperi</name>
    <name type="common">Yeast</name>
    <name type="synonym">Pichia pijperi</name>
    <dbReference type="NCBI Taxonomy" id="599730"/>
    <lineage>
        <taxon>Eukaryota</taxon>
        <taxon>Fungi</taxon>
        <taxon>Dikarya</taxon>
        <taxon>Ascomycota</taxon>
        <taxon>Saccharomycotina</taxon>
        <taxon>Saccharomycetes</taxon>
        <taxon>Phaffomycetales</taxon>
        <taxon>Wickerhamomycetaceae</taxon>
        <taxon>Wickerhamomyces</taxon>
    </lineage>
</organism>
<protein>
    <submittedName>
        <fullName evidence="1">Uncharacterized protein</fullName>
    </submittedName>
</protein>
<evidence type="ECO:0000313" key="1">
    <source>
        <dbReference type="EMBL" id="KAH3688215.1"/>
    </source>
</evidence>
<reference evidence="1" key="1">
    <citation type="journal article" date="2021" name="Open Biol.">
        <title>Shared evolutionary footprints suggest mitochondrial oxidative damage underlies multiple complex I losses in fungi.</title>
        <authorList>
            <person name="Schikora-Tamarit M.A."/>
            <person name="Marcet-Houben M."/>
            <person name="Nosek J."/>
            <person name="Gabaldon T."/>
        </authorList>
    </citation>
    <scope>NUCLEOTIDE SEQUENCE</scope>
    <source>
        <strain evidence="1">CBS2887</strain>
    </source>
</reference>
<dbReference type="AlphaFoldDB" id="A0A9P8QF12"/>
<keyword evidence="2" id="KW-1185">Reference proteome</keyword>
<gene>
    <name evidence="1" type="ORF">WICPIJ_000801</name>
</gene>
<accession>A0A9P8QF12</accession>
<dbReference type="EMBL" id="JAEUBG010000466">
    <property type="protein sequence ID" value="KAH3688215.1"/>
    <property type="molecule type" value="Genomic_DNA"/>
</dbReference>
<reference evidence="1" key="2">
    <citation type="submission" date="2021-01" db="EMBL/GenBank/DDBJ databases">
        <authorList>
            <person name="Schikora-Tamarit M.A."/>
        </authorList>
    </citation>
    <scope>NUCLEOTIDE SEQUENCE</scope>
    <source>
        <strain evidence="1">CBS2887</strain>
    </source>
</reference>
<name>A0A9P8QF12_WICPI</name>
<sequence>MIKNAGGKACLNMIKTAFTSPLDLLNGGNNKKIRYSDSRDSHYDEQELKRARSNNGEKVIRLSQLLKWTGLSTKDDENLHAAHQEKYLYRAVLRLYEPLAEPVVYPAPTTDDLVVTISIKELGIVFPETFLKKRLPNEKIYNIELQEAIDHMTFEHKRELLRRIQTVRMEYEDLANLKVNLEVGTYQNIFIDEKGRRYMSERSLALLDMIQIPTDAFKGYRLNIKRCDVPRVQRKIHSVKDKDLILEMSLKKEENRKEPPLTIFDPALHNSKKKASFFQYLDHLGSTN</sequence>
<evidence type="ECO:0000313" key="2">
    <source>
        <dbReference type="Proteomes" id="UP000774326"/>
    </source>
</evidence>
<proteinExistence type="predicted"/>